<dbReference type="Proteomes" id="UP000190675">
    <property type="component" value="Chromosome I"/>
</dbReference>
<name>A0A1M5Q227_9BRAD</name>
<dbReference type="Gene3D" id="3.30.310.70">
    <property type="entry name" value="TT1751-like domain"/>
    <property type="match status" value="1"/>
</dbReference>
<gene>
    <name evidence="2" type="ORF">SAMN05444169_5617</name>
</gene>
<evidence type="ECO:0000259" key="1">
    <source>
        <dbReference type="Pfam" id="PF03625"/>
    </source>
</evidence>
<dbReference type="InterPro" id="IPR005180">
    <property type="entry name" value="DUF302"/>
</dbReference>
<organism evidence="2 3">
    <name type="scientific">Bradyrhizobium erythrophlei</name>
    <dbReference type="NCBI Taxonomy" id="1437360"/>
    <lineage>
        <taxon>Bacteria</taxon>
        <taxon>Pseudomonadati</taxon>
        <taxon>Pseudomonadota</taxon>
        <taxon>Alphaproteobacteria</taxon>
        <taxon>Hyphomicrobiales</taxon>
        <taxon>Nitrobacteraceae</taxon>
        <taxon>Bradyrhizobium</taxon>
    </lineage>
</organism>
<feature type="domain" description="DUF302" evidence="1">
    <location>
        <begin position="91"/>
        <end position="141"/>
    </location>
</feature>
<sequence length="174" mass="19226">MNTSIKSQSAVRRSDTIQHTCVPTGLSYDAAIRAFEREVGHLDPAMTQRLVERKAPWSEIEREIEKIGGSHDLMIIERADLGRVASLSGREKRCLLYLVGNPVIANRIISIDLRGCFYVPFRVALYDDGNPEGAVIAYDRPSSFLATLGRPELTEIAADLDRKIDAAAAGARTR</sequence>
<dbReference type="AlphaFoldDB" id="A0A1M5Q227"/>
<dbReference type="SUPFAM" id="SSF103247">
    <property type="entry name" value="TT1751-like"/>
    <property type="match status" value="1"/>
</dbReference>
<reference evidence="2 3" key="1">
    <citation type="submission" date="2016-11" db="EMBL/GenBank/DDBJ databases">
        <authorList>
            <person name="Jaros S."/>
            <person name="Januszkiewicz K."/>
            <person name="Wedrychowicz H."/>
        </authorList>
    </citation>
    <scope>NUCLEOTIDE SEQUENCE [LARGE SCALE GENOMIC DNA]</scope>
    <source>
        <strain evidence="2 3">GAS242</strain>
    </source>
</reference>
<accession>A0A1M5Q227</accession>
<dbReference type="RefSeq" id="WP_197687852.1">
    <property type="nucleotide sequence ID" value="NZ_LT670818.1"/>
</dbReference>
<protein>
    <recommendedName>
        <fullName evidence="1">DUF302 domain-containing protein</fullName>
    </recommendedName>
</protein>
<evidence type="ECO:0000313" key="2">
    <source>
        <dbReference type="EMBL" id="SHH07779.1"/>
    </source>
</evidence>
<dbReference type="Pfam" id="PF03625">
    <property type="entry name" value="DUF302"/>
    <property type="match status" value="1"/>
</dbReference>
<proteinExistence type="predicted"/>
<dbReference type="CDD" id="cd14797">
    <property type="entry name" value="DUF302"/>
    <property type="match status" value="1"/>
</dbReference>
<evidence type="ECO:0000313" key="3">
    <source>
        <dbReference type="Proteomes" id="UP000190675"/>
    </source>
</evidence>
<dbReference type="EMBL" id="LT670818">
    <property type="protein sequence ID" value="SHH07779.1"/>
    <property type="molecule type" value="Genomic_DNA"/>
</dbReference>
<dbReference type="InterPro" id="IPR035923">
    <property type="entry name" value="TT1751-like_sf"/>
</dbReference>